<protein>
    <submittedName>
        <fullName evidence="1">Uncharacterized protein</fullName>
    </submittedName>
</protein>
<reference evidence="1 2" key="1">
    <citation type="journal article" date="2022" name="bioRxiv">
        <title>Ecology and evolution of chlamydial symbionts of arthropods.</title>
        <authorList>
            <person name="Halter T."/>
            <person name="Koestlbacher S."/>
            <person name="Collingro A."/>
            <person name="Sixt B.S."/>
            <person name="Toenshoff E.R."/>
            <person name="Hendrickx F."/>
            <person name="Kostanjsek R."/>
            <person name="Horn M."/>
        </authorList>
    </citation>
    <scope>NUCLEOTIDE SEQUENCE [LARGE SCALE GENOMIC DNA]</scope>
    <source>
        <strain evidence="1">W744xW776</strain>
    </source>
</reference>
<evidence type="ECO:0000313" key="2">
    <source>
        <dbReference type="Proteomes" id="UP000826014"/>
    </source>
</evidence>
<dbReference type="EMBL" id="CP075587">
    <property type="protein sequence ID" value="QYF48351.1"/>
    <property type="molecule type" value="Genomic_DNA"/>
</dbReference>
<keyword evidence="2" id="KW-1185">Reference proteome</keyword>
<gene>
    <name evidence="1" type="ORF">RHABOEDO_000490</name>
</gene>
<name>A0ABX8UZL3_9BACT</name>
<evidence type="ECO:0000313" key="1">
    <source>
        <dbReference type="EMBL" id="QYF48351.1"/>
    </source>
</evidence>
<organism evidence="1 2">
    <name type="scientific">Candidatus Rhabdochlamydia oedothoracis</name>
    <dbReference type="NCBI Taxonomy" id="2720720"/>
    <lineage>
        <taxon>Bacteria</taxon>
        <taxon>Pseudomonadati</taxon>
        <taxon>Chlamydiota</taxon>
        <taxon>Chlamydiia</taxon>
        <taxon>Parachlamydiales</taxon>
        <taxon>Candidatus Rhabdochlamydiaceae</taxon>
        <taxon>Candidatus Rhabdochlamydia</taxon>
    </lineage>
</organism>
<dbReference type="Proteomes" id="UP000826014">
    <property type="component" value="Chromosome"/>
</dbReference>
<sequence>MKESLLSKVGKKNQKVLELTHSIMLRACLKSSH</sequence>
<accession>A0ABX8UZL3</accession>
<proteinExistence type="predicted"/>